<dbReference type="CDD" id="cd07042">
    <property type="entry name" value="STAS_SulP_like_sulfate_transporter"/>
    <property type="match status" value="1"/>
</dbReference>
<feature type="transmembrane region" description="Helical" evidence="6">
    <location>
        <begin position="185"/>
        <end position="206"/>
    </location>
</feature>
<dbReference type="Proteomes" id="UP001412239">
    <property type="component" value="Unassembled WGS sequence"/>
</dbReference>
<evidence type="ECO:0000256" key="5">
    <source>
        <dbReference type="SAM" id="MobiDB-lite"/>
    </source>
</evidence>
<evidence type="ECO:0000256" key="6">
    <source>
        <dbReference type="SAM" id="Phobius"/>
    </source>
</evidence>
<name>A0A292PWX5_9PEZI</name>
<dbReference type="PROSITE" id="PS50801">
    <property type="entry name" value="STAS"/>
    <property type="match status" value="1"/>
</dbReference>
<dbReference type="NCBIfam" id="TIGR00815">
    <property type="entry name" value="sulP"/>
    <property type="match status" value="1"/>
</dbReference>
<protein>
    <recommendedName>
        <fullName evidence="7">STAS domain-containing protein</fullName>
    </recommendedName>
</protein>
<evidence type="ECO:0000313" key="9">
    <source>
        <dbReference type="Proteomes" id="UP001412239"/>
    </source>
</evidence>
<evidence type="ECO:0000313" key="8">
    <source>
        <dbReference type="EMBL" id="CUS11624.1"/>
    </source>
</evidence>
<keyword evidence="2 6" id="KW-0812">Transmembrane</keyword>
<dbReference type="GO" id="GO:0016020">
    <property type="term" value="C:membrane"/>
    <property type="evidence" value="ECO:0007669"/>
    <property type="project" value="UniProtKB-SubCell"/>
</dbReference>
<feature type="transmembrane region" description="Helical" evidence="6">
    <location>
        <begin position="156"/>
        <end position="173"/>
    </location>
</feature>
<dbReference type="AlphaFoldDB" id="A0A292PWX5"/>
<feature type="transmembrane region" description="Helical" evidence="6">
    <location>
        <begin position="128"/>
        <end position="150"/>
    </location>
</feature>
<feature type="transmembrane region" description="Helical" evidence="6">
    <location>
        <begin position="479"/>
        <end position="499"/>
    </location>
</feature>
<evidence type="ECO:0000256" key="4">
    <source>
        <dbReference type="ARBA" id="ARBA00023136"/>
    </source>
</evidence>
<feature type="transmembrane region" description="Helical" evidence="6">
    <location>
        <begin position="300"/>
        <end position="321"/>
    </location>
</feature>
<evidence type="ECO:0000256" key="1">
    <source>
        <dbReference type="ARBA" id="ARBA00004141"/>
    </source>
</evidence>
<dbReference type="InterPro" id="IPR011547">
    <property type="entry name" value="SLC26A/SulP_dom"/>
</dbReference>
<dbReference type="Pfam" id="PF01740">
    <property type="entry name" value="STAS"/>
    <property type="match status" value="1"/>
</dbReference>
<feature type="transmembrane region" description="Helical" evidence="6">
    <location>
        <begin position="261"/>
        <end position="280"/>
    </location>
</feature>
<feature type="transmembrane region" description="Helical" evidence="6">
    <location>
        <begin position="212"/>
        <end position="240"/>
    </location>
</feature>
<evidence type="ECO:0000256" key="3">
    <source>
        <dbReference type="ARBA" id="ARBA00022989"/>
    </source>
</evidence>
<dbReference type="PANTHER" id="PTHR11814">
    <property type="entry name" value="SULFATE TRANSPORTER"/>
    <property type="match status" value="1"/>
</dbReference>
<organism evidence="8 9">
    <name type="scientific">Tuber aestivum</name>
    <name type="common">summer truffle</name>
    <dbReference type="NCBI Taxonomy" id="59557"/>
    <lineage>
        <taxon>Eukaryota</taxon>
        <taxon>Fungi</taxon>
        <taxon>Dikarya</taxon>
        <taxon>Ascomycota</taxon>
        <taxon>Pezizomycotina</taxon>
        <taxon>Pezizomycetes</taxon>
        <taxon>Pezizales</taxon>
        <taxon>Tuberaceae</taxon>
        <taxon>Tuber</taxon>
    </lineage>
</organism>
<feature type="transmembrane region" description="Helical" evidence="6">
    <location>
        <begin position="505"/>
        <end position="522"/>
    </location>
</feature>
<keyword evidence="4 6" id="KW-0472">Membrane</keyword>
<feature type="transmembrane region" description="Helical" evidence="6">
    <location>
        <begin position="424"/>
        <end position="443"/>
    </location>
</feature>
<dbReference type="EMBL" id="LN891016">
    <property type="protein sequence ID" value="CUS11624.1"/>
    <property type="molecule type" value="Genomic_DNA"/>
</dbReference>
<dbReference type="Pfam" id="PF00916">
    <property type="entry name" value="Sulfate_transp"/>
    <property type="match status" value="1"/>
</dbReference>
<gene>
    <name evidence="8" type="ORF">GSTUAT00004316001</name>
</gene>
<evidence type="ECO:0000256" key="2">
    <source>
        <dbReference type="ARBA" id="ARBA00022692"/>
    </source>
</evidence>
<dbReference type="Gene3D" id="3.30.750.24">
    <property type="entry name" value="STAS domain"/>
    <property type="match status" value="1"/>
</dbReference>
<dbReference type="InterPro" id="IPR036513">
    <property type="entry name" value="STAS_dom_sf"/>
</dbReference>
<evidence type="ECO:0000259" key="7">
    <source>
        <dbReference type="PROSITE" id="PS50801"/>
    </source>
</evidence>
<reference evidence="8" key="1">
    <citation type="submission" date="2015-10" db="EMBL/GenBank/DDBJ databases">
        <authorList>
            <person name="Regsiter A."/>
            <person name="william w."/>
        </authorList>
    </citation>
    <scope>NUCLEOTIDE SEQUENCE</scope>
    <source>
        <strain evidence="8">Montdore</strain>
    </source>
</reference>
<keyword evidence="9" id="KW-1185">Reference proteome</keyword>
<keyword evidence="3 6" id="KW-1133">Transmembrane helix</keyword>
<dbReference type="FunFam" id="3.30.750.24:FF:000024">
    <property type="entry name" value="Sulfate permease 2"/>
    <property type="match status" value="1"/>
</dbReference>
<comment type="subcellular location">
    <subcellularLocation>
        <location evidence="1">Membrane</location>
        <topology evidence="1">Multi-pass membrane protein</topology>
    </subcellularLocation>
</comment>
<dbReference type="InterPro" id="IPR002645">
    <property type="entry name" value="STAS_dom"/>
</dbReference>
<sequence>MPASVSSKVGHALAWVLQIDLNPGQRAKEAPIPRVIEGQDGSGPGATYIEQEPTVLEWFQQFEPSTPGFVSYLLSLVPFVSWIGRYNLKWLYGDLVAGITVGCVVIPQGSWRAEANVQFRVTVAYAKLALLPVEFGLYSSFVGVMIYWFFATSKDITIGPVAVMSTLVGNIVSRAPENFAYAKEDIASSLALVAGSIVTAMGLIRLGFVVEYIPLTAIAAFMTGSAISIATGQVPAMLGITGFNTREATYKVFINILKHLGSAKIDAAMGLTALFLLYLIRWITGTFLPKRYPNHKKTWFFLSTLRTVFTILLYTLISWIVNRGRRKKPVFAILKTVPSGFKHMGVPKANADIFNVFVGELPATVIVLLIEHIAISKSFGRINNYQINPSQELIAIGITNIFGPFFGGYPATGSFSRTAIKSKAGVRTPFAGVITGVVVLMAIYLLTSVFYFIPNSSLSAVIIHAVGDLITPPNTVYKFWCISPLEVVIFFAGVIVTVFTNIENGIYVTVGLSAGVMLFRIAKARGHLLGKVEVRSVTGGSLYSSDDRSDGGSEVVPNSLSAELVKGSAAKKTLGRNLEDHNARNVYLPLDLADGSNPSLKVISPYPGIFIYRFSEGFLYANASHYTENLVQHIFSATRPNVSNVTIEVGDRAWNDPPPKASAMAAADPRPTLRAIILDFASVNNVDITSVQNLIDVRTQLDRYVAPDTVEWHFASIGSRWTKRALTAAGFGFPSDREGDFNSKRKAGWAPVFSVASVEEAVVVDVKAAEKKGFDEEGGRPLNGSRSSQEDEEDVARIGTPTSVGKRRVPVVVGGINRPFFHVDIDGALRSAIASIESR</sequence>
<dbReference type="GO" id="GO:0055085">
    <property type="term" value="P:transmembrane transport"/>
    <property type="evidence" value="ECO:0007669"/>
    <property type="project" value="InterPro"/>
</dbReference>
<dbReference type="InterPro" id="IPR001902">
    <property type="entry name" value="SLC26A/SulP_fam"/>
</dbReference>
<feature type="domain" description="STAS" evidence="7">
    <location>
        <begin position="599"/>
        <end position="731"/>
    </location>
</feature>
<accession>A0A292PWX5</accession>
<feature type="transmembrane region" description="Helical" evidence="6">
    <location>
        <begin position="353"/>
        <end position="373"/>
    </location>
</feature>
<proteinExistence type="predicted"/>
<feature type="transmembrane region" description="Helical" evidence="6">
    <location>
        <begin position="393"/>
        <end position="412"/>
    </location>
</feature>
<feature type="region of interest" description="Disordered" evidence="5">
    <location>
        <begin position="774"/>
        <end position="801"/>
    </location>
</feature>